<evidence type="ECO:0000313" key="1">
    <source>
        <dbReference type="EMBL" id="CAJ2679346.1"/>
    </source>
</evidence>
<comment type="caution">
    <text evidence="1">The sequence shown here is derived from an EMBL/GenBank/DDBJ whole genome shotgun (WGS) entry which is preliminary data.</text>
</comment>
<gene>
    <name evidence="1" type="ORF">MILVUS5_LOCUS41458</name>
</gene>
<dbReference type="EMBL" id="CASHSV030000823">
    <property type="protein sequence ID" value="CAJ2679346.1"/>
    <property type="molecule type" value="Genomic_DNA"/>
</dbReference>
<reference evidence="1" key="1">
    <citation type="submission" date="2023-10" db="EMBL/GenBank/DDBJ databases">
        <authorList>
            <person name="Rodriguez Cubillos JULIANA M."/>
            <person name="De Vega J."/>
        </authorList>
    </citation>
    <scope>NUCLEOTIDE SEQUENCE</scope>
</reference>
<dbReference type="Proteomes" id="UP001177021">
    <property type="component" value="Unassembled WGS sequence"/>
</dbReference>
<protein>
    <submittedName>
        <fullName evidence="1">Uncharacterized protein</fullName>
    </submittedName>
</protein>
<proteinExistence type="predicted"/>
<accession>A0ACB0MDB9</accession>
<organism evidence="1 2">
    <name type="scientific">Trifolium pratense</name>
    <name type="common">Red clover</name>
    <dbReference type="NCBI Taxonomy" id="57577"/>
    <lineage>
        <taxon>Eukaryota</taxon>
        <taxon>Viridiplantae</taxon>
        <taxon>Streptophyta</taxon>
        <taxon>Embryophyta</taxon>
        <taxon>Tracheophyta</taxon>
        <taxon>Spermatophyta</taxon>
        <taxon>Magnoliopsida</taxon>
        <taxon>eudicotyledons</taxon>
        <taxon>Gunneridae</taxon>
        <taxon>Pentapetalae</taxon>
        <taxon>rosids</taxon>
        <taxon>fabids</taxon>
        <taxon>Fabales</taxon>
        <taxon>Fabaceae</taxon>
        <taxon>Papilionoideae</taxon>
        <taxon>50 kb inversion clade</taxon>
        <taxon>NPAAA clade</taxon>
        <taxon>Hologalegina</taxon>
        <taxon>IRL clade</taxon>
        <taxon>Trifolieae</taxon>
        <taxon>Trifolium</taxon>
    </lineage>
</organism>
<keyword evidence="2" id="KW-1185">Reference proteome</keyword>
<name>A0ACB0MDB9_TRIPR</name>
<evidence type="ECO:0000313" key="2">
    <source>
        <dbReference type="Proteomes" id="UP001177021"/>
    </source>
</evidence>
<sequence>MCDLLVKILKRRMSTTQLREEVLQGSKCEECGNQAKKDCEYSRCRNCCKNKGFNCQTHIRSTWIPADRRRRHRMDQPPNQQHQLHEHKKHKQINPFSSFEEFKFPAVVNSMATLTCVQMRSMDDRVNEMAYQTSVEIGGRVFNGILYDQGLDQQSFNNNTRGDYSIDNIHQQQNLNHFYDGTTASHHRLLYPPPHPLSSFRPNMPY</sequence>